<name>A0A835QGR2_VANPL</name>
<evidence type="ECO:0000313" key="3">
    <source>
        <dbReference type="Proteomes" id="UP000639772"/>
    </source>
</evidence>
<dbReference type="Proteomes" id="UP000639772">
    <property type="component" value="Unassembled WGS sequence"/>
</dbReference>
<sequence>MSIYLKQVLVEYGFDGLEWGHHFSDFPSLKFGSKSFCTCQWMWLMIVKYGKNCGQIMRECGQPKATQREEGDTGWRDNNWQSLGHPNLV</sequence>
<evidence type="ECO:0000256" key="1">
    <source>
        <dbReference type="SAM" id="MobiDB-lite"/>
    </source>
</evidence>
<reference evidence="2 3" key="1">
    <citation type="journal article" date="2020" name="Nat. Food">
        <title>A phased Vanilla planifolia genome enables genetic improvement of flavour and production.</title>
        <authorList>
            <person name="Hasing T."/>
            <person name="Tang H."/>
            <person name="Brym M."/>
            <person name="Khazi F."/>
            <person name="Huang T."/>
            <person name="Chambers A.H."/>
        </authorList>
    </citation>
    <scope>NUCLEOTIDE SEQUENCE [LARGE SCALE GENOMIC DNA]</scope>
    <source>
        <tissue evidence="2">Leaf</tissue>
    </source>
</reference>
<proteinExistence type="predicted"/>
<feature type="region of interest" description="Disordered" evidence="1">
    <location>
        <begin position="64"/>
        <end position="89"/>
    </location>
</feature>
<accession>A0A835QGR2</accession>
<protein>
    <submittedName>
        <fullName evidence="2">Uncharacterized protein</fullName>
    </submittedName>
</protein>
<gene>
    <name evidence="2" type="ORF">HPP92_015694</name>
</gene>
<evidence type="ECO:0000313" key="2">
    <source>
        <dbReference type="EMBL" id="KAG0471148.1"/>
    </source>
</evidence>
<dbReference type="EMBL" id="JADCNM010000008">
    <property type="protein sequence ID" value="KAG0471148.1"/>
    <property type="molecule type" value="Genomic_DNA"/>
</dbReference>
<feature type="compositionally biased region" description="Basic and acidic residues" evidence="1">
    <location>
        <begin position="66"/>
        <end position="75"/>
    </location>
</feature>
<comment type="caution">
    <text evidence="2">The sequence shown here is derived from an EMBL/GenBank/DDBJ whole genome shotgun (WGS) entry which is preliminary data.</text>
</comment>
<feature type="compositionally biased region" description="Polar residues" evidence="1">
    <location>
        <begin position="76"/>
        <end position="89"/>
    </location>
</feature>
<organism evidence="2 3">
    <name type="scientific">Vanilla planifolia</name>
    <name type="common">Vanilla</name>
    <dbReference type="NCBI Taxonomy" id="51239"/>
    <lineage>
        <taxon>Eukaryota</taxon>
        <taxon>Viridiplantae</taxon>
        <taxon>Streptophyta</taxon>
        <taxon>Embryophyta</taxon>
        <taxon>Tracheophyta</taxon>
        <taxon>Spermatophyta</taxon>
        <taxon>Magnoliopsida</taxon>
        <taxon>Liliopsida</taxon>
        <taxon>Asparagales</taxon>
        <taxon>Orchidaceae</taxon>
        <taxon>Vanilloideae</taxon>
        <taxon>Vanilleae</taxon>
        <taxon>Vanilla</taxon>
    </lineage>
</organism>
<dbReference type="AlphaFoldDB" id="A0A835QGR2"/>